<reference evidence="3" key="1">
    <citation type="submission" date="2017-02" db="EMBL/GenBank/DDBJ databases">
        <title>Comparative genomics and description of representatives of a novel lineage of planctomycetes thriving in anoxic sediments.</title>
        <authorList>
            <person name="Spring S."/>
            <person name="Bunk B."/>
            <person name="Sproer C."/>
            <person name="Klenk H.-P."/>
        </authorList>
    </citation>
    <scope>NUCLEOTIDE SEQUENCE [LARGE SCALE GENOMIC DNA]</scope>
    <source>
        <strain evidence="3">L21-RPul-D3</strain>
    </source>
</reference>
<feature type="transmembrane region" description="Helical" evidence="1">
    <location>
        <begin position="21"/>
        <end position="40"/>
    </location>
</feature>
<feature type="transmembrane region" description="Helical" evidence="1">
    <location>
        <begin position="46"/>
        <end position="68"/>
    </location>
</feature>
<name>A0A1Q2HMW8_9BACT</name>
<evidence type="ECO:0000313" key="3">
    <source>
        <dbReference type="Proteomes" id="UP000188273"/>
    </source>
</evidence>
<dbReference type="EMBL" id="CP019633">
    <property type="protein sequence ID" value="AQQ08604.1"/>
    <property type="molecule type" value="Genomic_DNA"/>
</dbReference>
<dbReference type="RefSeq" id="WP_077539073.1">
    <property type="nucleotide sequence ID" value="NZ_CP019633.1"/>
</dbReference>
<gene>
    <name evidence="2" type="ORF">L21SP3_00391</name>
</gene>
<keyword evidence="1" id="KW-0812">Transmembrane</keyword>
<keyword evidence="1" id="KW-0472">Membrane</keyword>
<accession>A0A1Q2HMW8</accession>
<proteinExistence type="predicted"/>
<dbReference type="OrthoDB" id="9898328at2"/>
<evidence type="ECO:0000256" key="1">
    <source>
        <dbReference type="SAM" id="Phobius"/>
    </source>
</evidence>
<organism evidence="2 3">
    <name type="scientific">Sedimentisphaera cyanobacteriorum</name>
    <dbReference type="NCBI Taxonomy" id="1940790"/>
    <lineage>
        <taxon>Bacteria</taxon>
        <taxon>Pseudomonadati</taxon>
        <taxon>Planctomycetota</taxon>
        <taxon>Phycisphaerae</taxon>
        <taxon>Sedimentisphaerales</taxon>
        <taxon>Sedimentisphaeraceae</taxon>
        <taxon>Sedimentisphaera</taxon>
    </lineage>
</organism>
<dbReference type="STRING" id="1940790.L21SP3_00391"/>
<dbReference type="AlphaFoldDB" id="A0A1Q2HMW8"/>
<dbReference type="Proteomes" id="UP000188273">
    <property type="component" value="Chromosome"/>
</dbReference>
<protein>
    <submittedName>
        <fullName evidence="2">Uncharacterized protein</fullName>
    </submittedName>
</protein>
<evidence type="ECO:0000313" key="2">
    <source>
        <dbReference type="EMBL" id="AQQ08604.1"/>
    </source>
</evidence>
<dbReference type="KEGG" id="pbu:L21SP3_00391"/>
<keyword evidence="3" id="KW-1185">Reference proteome</keyword>
<sequence>MRSDFKFYSDIIGNATKKVAGIFLAVGLALLGFSILLFVFKMVFIFIAAAVFIAAGIWCVGTAIKIFMSVGGSKYRDSEQTEYRENVRIHYHDR</sequence>
<keyword evidence="1" id="KW-1133">Transmembrane helix</keyword>